<dbReference type="InterPro" id="IPR006094">
    <property type="entry name" value="Oxid_FAD_bind_N"/>
</dbReference>
<evidence type="ECO:0000259" key="6">
    <source>
        <dbReference type="PROSITE" id="PS51387"/>
    </source>
</evidence>
<dbReference type="InterPro" id="IPR006093">
    <property type="entry name" value="Oxy_OxRdtase_FAD_BS"/>
</dbReference>
<dbReference type="Proteomes" id="UP001551695">
    <property type="component" value="Unassembled WGS sequence"/>
</dbReference>
<feature type="domain" description="FAD-binding PCMH-type" evidence="6">
    <location>
        <begin position="37"/>
        <end position="203"/>
    </location>
</feature>
<dbReference type="PANTHER" id="PTHR42973:SF39">
    <property type="entry name" value="FAD-BINDING PCMH-TYPE DOMAIN-CONTAINING PROTEIN"/>
    <property type="match status" value="1"/>
</dbReference>
<dbReference type="Gene3D" id="3.30.43.10">
    <property type="entry name" value="Uridine Diphospho-n-acetylenolpyruvylglucosamine Reductase, domain 2"/>
    <property type="match status" value="1"/>
</dbReference>
<keyword evidence="8" id="KW-1185">Reference proteome</keyword>
<evidence type="ECO:0000256" key="5">
    <source>
        <dbReference type="ARBA" id="ARBA00023002"/>
    </source>
</evidence>
<evidence type="ECO:0000256" key="4">
    <source>
        <dbReference type="ARBA" id="ARBA00022827"/>
    </source>
</evidence>
<sequence length="456" mass="48277">MGDNTARIDDLDIGTGPVFRPGEPGYDDDIAGFQTAYTHRPDLVVGAATAEDVRAAVEYAAGRELPVAVQATGHGLSVAAERGVVITTHRMTDIRVDPRTRIARVAAGVRAGALVEAAAPYGLAPLIGSSPSVGVVGYHLGGGIGLLAREFGYAADRVRRIELVTADGSMRTLTPEHELFAAVLGSGGNFGVVTALEVELLPVTEVYGGRLVFDTPLVEPALRAWREWTATVPDELTSTVALMAYPDIPQIPQPLRGRYAASIRVAFHGAEADGERLVAPLRAVGERVEDDLRTMPYTESHTIHSDPDHPHAYAATNALLGAFSEETVTALLATAGPDGPVRAVVDIRHLGGALRDRDAAAAIDHRDAAYLVRVITMHAPGAGPAVPEEHGIVGSALATWTVGHNLNFLYGAGSGAGEEQTRAGYDAATYDRLAALKAKYDPRNMFRFNRNIRPAD</sequence>
<dbReference type="InterPro" id="IPR016166">
    <property type="entry name" value="FAD-bd_PCMH"/>
</dbReference>
<dbReference type="Gene3D" id="3.40.462.20">
    <property type="match status" value="1"/>
</dbReference>
<reference evidence="7 8" key="1">
    <citation type="submission" date="2024-06" db="EMBL/GenBank/DDBJ databases">
        <title>The Natural Products Discovery Center: Release of the First 8490 Sequenced Strains for Exploring Actinobacteria Biosynthetic Diversity.</title>
        <authorList>
            <person name="Kalkreuter E."/>
            <person name="Kautsar S.A."/>
            <person name="Yang D."/>
            <person name="Bader C.D."/>
            <person name="Teijaro C.N."/>
            <person name="Fluegel L."/>
            <person name="Davis C.M."/>
            <person name="Simpson J.R."/>
            <person name="Lauterbach L."/>
            <person name="Steele A.D."/>
            <person name="Gui C."/>
            <person name="Meng S."/>
            <person name="Li G."/>
            <person name="Viehrig K."/>
            <person name="Ye F."/>
            <person name="Su P."/>
            <person name="Kiefer A.F."/>
            <person name="Nichols A."/>
            <person name="Cepeda A.J."/>
            <person name="Yan W."/>
            <person name="Fan B."/>
            <person name="Jiang Y."/>
            <person name="Adhikari A."/>
            <person name="Zheng C.-J."/>
            <person name="Schuster L."/>
            <person name="Cowan T.M."/>
            <person name="Smanski M.J."/>
            <person name="Chevrette M.G."/>
            <person name="De Carvalho L.P.S."/>
            <person name="Shen B."/>
        </authorList>
    </citation>
    <scope>NUCLEOTIDE SEQUENCE [LARGE SCALE GENOMIC DNA]</scope>
    <source>
        <strain evidence="7 8">NPDC050403</strain>
    </source>
</reference>
<keyword evidence="5" id="KW-0560">Oxidoreductase</keyword>
<dbReference type="InterPro" id="IPR036318">
    <property type="entry name" value="FAD-bd_PCMH-like_sf"/>
</dbReference>
<dbReference type="InterPro" id="IPR016167">
    <property type="entry name" value="FAD-bd_PCMH_sub1"/>
</dbReference>
<evidence type="ECO:0000256" key="1">
    <source>
        <dbReference type="ARBA" id="ARBA00001974"/>
    </source>
</evidence>
<dbReference type="Pfam" id="PF01565">
    <property type="entry name" value="FAD_binding_4"/>
    <property type="match status" value="1"/>
</dbReference>
<dbReference type="PANTHER" id="PTHR42973">
    <property type="entry name" value="BINDING OXIDOREDUCTASE, PUTATIVE (AFU_ORTHOLOGUE AFUA_1G17690)-RELATED"/>
    <property type="match status" value="1"/>
</dbReference>
<dbReference type="SUPFAM" id="SSF56176">
    <property type="entry name" value="FAD-binding/transporter-associated domain-like"/>
    <property type="match status" value="1"/>
</dbReference>
<dbReference type="SUPFAM" id="SSF55103">
    <property type="entry name" value="FAD-linked oxidases, C-terminal domain"/>
    <property type="match status" value="1"/>
</dbReference>
<dbReference type="InterPro" id="IPR012951">
    <property type="entry name" value="BBE"/>
</dbReference>
<comment type="caution">
    <text evidence="7">The sequence shown here is derived from an EMBL/GenBank/DDBJ whole genome shotgun (WGS) entry which is preliminary data.</text>
</comment>
<evidence type="ECO:0000313" key="8">
    <source>
        <dbReference type="Proteomes" id="UP001551695"/>
    </source>
</evidence>
<comment type="similarity">
    <text evidence="2">Belongs to the oxygen-dependent FAD-linked oxidoreductase family.</text>
</comment>
<dbReference type="Pfam" id="PF08031">
    <property type="entry name" value="BBE"/>
    <property type="match status" value="1"/>
</dbReference>
<evidence type="ECO:0000256" key="2">
    <source>
        <dbReference type="ARBA" id="ARBA00005466"/>
    </source>
</evidence>
<protein>
    <submittedName>
        <fullName evidence="7">FAD-binding oxidoreductase</fullName>
    </submittedName>
</protein>
<dbReference type="PROSITE" id="PS51387">
    <property type="entry name" value="FAD_PCMH"/>
    <property type="match status" value="1"/>
</dbReference>
<dbReference type="InterPro" id="IPR016164">
    <property type="entry name" value="FAD-linked_Oxase-like_C"/>
</dbReference>
<dbReference type="PROSITE" id="PS00862">
    <property type="entry name" value="OX2_COVAL_FAD"/>
    <property type="match status" value="1"/>
</dbReference>
<dbReference type="InterPro" id="IPR050416">
    <property type="entry name" value="FAD-linked_Oxidoreductase"/>
</dbReference>
<comment type="cofactor">
    <cofactor evidence="1">
        <name>FAD</name>
        <dbReference type="ChEBI" id="CHEBI:57692"/>
    </cofactor>
</comment>
<evidence type="ECO:0000313" key="7">
    <source>
        <dbReference type="EMBL" id="MEV0710628.1"/>
    </source>
</evidence>
<proteinExistence type="inferred from homology"/>
<keyword evidence="4" id="KW-0274">FAD</keyword>
<dbReference type="RefSeq" id="WP_357786577.1">
    <property type="nucleotide sequence ID" value="NZ_JBFAKC010000011.1"/>
</dbReference>
<dbReference type="Gene3D" id="3.30.465.10">
    <property type="match status" value="1"/>
</dbReference>
<gene>
    <name evidence="7" type="ORF">AB0I48_23980</name>
</gene>
<dbReference type="InterPro" id="IPR016169">
    <property type="entry name" value="FAD-bd_PCMH_sub2"/>
</dbReference>
<evidence type="ECO:0000256" key="3">
    <source>
        <dbReference type="ARBA" id="ARBA00022630"/>
    </source>
</evidence>
<keyword evidence="3" id="KW-0285">Flavoprotein</keyword>
<name>A0ABV3FZ51_9NOCA</name>
<dbReference type="EMBL" id="JBFAKC010000011">
    <property type="protein sequence ID" value="MEV0710628.1"/>
    <property type="molecule type" value="Genomic_DNA"/>
</dbReference>
<accession>A0ABV3FZ51</accession>
<organism evidence="7 8">
    <name type="scientific">Nocardia aurea</name>
    <dbReference type="NCBI Taxonomy" id="2144174"/>
    <lineage>
        <taxon>Bacteria</taxon>
        <taxon>Bacillati</taxon>
        <taxon>Actinomycetota</taxon>
        <taxon>Actinomycetes</taxon>
        <taxon>Mycobacteriales</taxon>
        <taxon>Nocardiaceae</taxon>
        <taxon>Nocardia</taxon>
    </lineage>
</organism>